<protein>
    <recommendedName>
        <fullName evidence="1">non-specific serine/threonine protein kinase</fullName>
        <ecNumber evidence="1">2.7.11.1</ecNumber>
    </recommendedName>
</protein>
<dbReference type="Gene3D" id="1.10.510.10">
    <property type="entry name" value="Transferase(Phosphotransferase) domain 1"/>
    <property type="match status" value="1"/>
</dbReference>
<gene>
    <name evidence="10" type="ORF">G5714_002668</name>
</gene>
<evidence type="ECO:0000259" key="9">
    <source>
        <dbReference type="PROSITE" id="PS50011"/>
    </source>
</evidence>
<dbReference type="InterPro" id="IPR000719">
    <property type="entry name" value="Prot_kinase_dom"/>
</dbReference>
<evidence type="ECO:0000256" key="4">
    <source>
        <dbReference type="ARBA" id="ARBA00022741"/>
    </source>
</evidence>
<evidence type="ECO:0000313" key="11">
    <source>
        <dbReference type="Proteomes" id="UP000579812"/>
    </source>
</evidence>
<dbReference type="GO" id="GO:0005524">
    <property type="term" value="F:ATP binding"/>
    <property type="evidence" value="ECO:0007669"/>
    <property type="project" value="UniProtKB-KW"/>
</dbReference>
<dbReference type="EMBL" id="JAAMOB010000003">
    <property type="protein sequence ID" value="KAF4115179.1"/>
    <property type="molecule type" value="Genomic_DNA"/>
</dbReference>
<comment type="catalytic activity">
    <reaction evidence="8">
        <text>L-seryl-[protein] + ATP = O-phospho-L-seryl-[protein] + ADP + H(+)</text>
        <dbReference type="Rhea" id="RHEA:17989"/>
        <dbReference type="Rhea" id="RHEA-COMP:9863"/>
        <dbReference type="Rhea" id="RHEA-COMP:11604"/>
        <dbReference type="ChEBI" id="CHEBI:15378"/>
        <dbReference type="ChEBI" id="CHEBI:29999"/>
        <dbReference type="ChEBI" id="CHEBI:30616"/>
        <dbReference type="ChEBI" id="CHEBI:83421"/>
        <dbReference type="ChEBI" id="CHEBI:456216"/>
        <dbReference type="EC" id="2.7.11.1"/>
    </reaction>
</comment>
<dbReference type="PROSITE" id="PS50011">
    <property type="entry name" value="PROTEIN_KINASE_DOM"/>
    <property type="match status" value="1"/>
</dbReference>
<evidence type="ECO:0000256" key="8">
    <source>
        <dbReference type="ARBA" id="ARBA00048679"/>
    </source>
</evidence>
<proteinExistence type="predicted"/>
<dbReference type="Pfam" id="PF00069">
    <property type="entry name" value="Pkinase"/>
    <property type="match status" value="1"/>
</dbReference>
<evidence type="ECO:0000256" key="2">
    <source>
        <dbReference type="ARBA" id="ARBA00022527"/>
    </source>
</evidence>
<sequence length="154" mass="17976">MGNKQTILKEKGYTLVNEQENMFLVKNKSGDQFVIKKLKADQEAFSNFLKQLSHPHIVKHEEIITDTDSLYLVLEHCEGGDLIQKMEETVTFSENEVLDWTVQLCMALKYLHDQQILHKNLQPQSIFFTACGNIHLGEFRANYNWYSMCFIKSK</sequence>
<dbReference type="InterPro" id="IPR011009">
    <property type="entry name" value="Kinase-like_dom_sf"/>
</dbReference>
<keyword evidence="3" id="KW-0808">Transferase</keyword>
<dbReference type="SMART" id="SM00220">
    <property type="entry name" value="S_TKc"/>
    <property type="match status" value="1"/>
</dbReference>
<keyword evidence="4" id="KW-0547">Nucleotide-binding</keyword>
<comment type="caution">
    <text evidence="10">The sequence shown here is derived from an EMBL/GenBank/DDBJ whole genome shotgun (WGS) entry which is preliminary data.</text>
</comment>
<dbReference type="GO" id="GO:0004674">
    <property type="term" value="F:protein serine/threonine kinase activity"/>
    <property type="evidence" value="ECO:0007669"/>
    <property type="project" value="UniProtKB-KW"/>
</dbReference>
<name>A0A7J6D7B5_9TELE</name>
<dbReference type="PANTHER" id="PTHR44899">
    <property type="entry name" value="CAMK FAMILY PROTEIN KINASE"/>
    <property type="match status" value="1"/>
</dbReference>
<keyword evidence="5" id="KW-0418">Kinase</keyword>
<evidence type="ECO:0000256" key="7">
    <source>
        <dbReference type="ARBA" id="ARBA00047899"/>
    </source>
</evidence>
<comment type="catalytic activity">
    <reaction evidence="7">
        <text>L-threonyl-[protein] + ATP = O-phospho-L-threonyl-[protein] + ADP + H(+)</text>
        <dbReference type="Rhea" id="RHEA:46608"/>
        <dbReference type="Rhea" id="RHEA-COMP:11060"/>
        <dbReference type="Rhea" id="RHEA-COMP:11605"/>
        <dbReference type="ChEBI" id="CHEBI:15378"/>
        <dbReference type="ChEBI" id="CHEBI:30013"/>
        <dbReference type="ChEBI" id="CHEBI:30616"/>
        <dbReference type="ChEBI" id="CHEBI:61977"/>
        <dbReference type="ChEBI" id="CHEBI:456216"/>
        <dbReference type="EC" id="2.7.11.1"/>
    </reaction>
</comment>
<dbReference type="PANTHER" id="PTHR44899:SF3">
    <property type="entry name" value="SERINE_THREONINE-PROTEIN KINASE NEK1"/>
    <property type="match status" value="1"/>
</dbReference>
<feature type="domain" description="Protein kinase" evidence="9">
    <location>
        <begin position="1"/>
        <end position="154"/>
    </location>
</feature>
<evidence type="ECO:0000313" key="10">
    <source>
        <dbReference type="EMBL" id="KAF4115179.1"/>
    </source>
</evidence>
<dbReference type="SUPFAM" id="SSF56112">
    <property type="entry name" value="Protein kinase-like (PK-like)"/>
    <property type="match status" value="1"/>
</dbReference>
<evidence type="ECO:0000256" key="3">
    <source>
        <dbReference type="ARBA" id="ARBA00022679"/>
    </source>
</evidence>
<evidence type="ECO:0000256" key="5">
    <source>
        <dbReference type="ARBA" id="ARBA00022777"/>
    </source>
</evidence>
<dbReference type="Proteomes" id="UP000579812">
    <property type="component" value="Unassembled WGS sequence"/>
</dbReference>
<dbReference type="EC" id="2.7.11.1" evidence="1"/>
<keyword evidence="6" id="KW-0067">ATP-binding</keyword>
<reference evidence="10 11" key="1">
    <citation type="submission" date="2020-04" db="EMBL/GenBank/DDBJ databases">
        <title>Chromosome-level genome assembly of a cyprinid fish Onychostoma macrolepis by integration of Nanopore Sequencing, Bionano and Hi-C technology.</title>
        <authorList>
            <person name="Wang D."/>
        </authorList>
    </citation>
    <scope>NUCLEOTIDE SEQUENCE [LARGE SCALE GENOMIC DNA]</scope>
    <source>
        <strain evidence="10">SWU-2019</strain>
        <tissue evidence="10">Muscle</tissue>
    </source>
</reference>
<evidence type="ECO:0000256" key="1">
    <source>
        <dbReference type="ARBA" id="ARBA00012513"/>
    </source>
</evidence>
<organism evidence="10 11">
    <name type="scientific">Onychostoma macrolepis</name>
    <dbReference type="NCBI Taxonomy" id="369639"/>
    <lineage>
        <taxon>Eukaryota</taxon>
        <taxon>Metazoa</taxon>
        <taxon>Chordata</taxon>
        <taxon>Craniata</taxon>
        <taxon>Vertebrata</taxon>
        <taxon>Euteleostomi</taxon>
        <taxon>Actinopterygii</taxon>
        <taxon>Neopterygii</taxon>
        <taxon>Teleostei</taxon>
        <taxon>Ostariophysi</taxon>
        <taxon>Cypriniformes</taxon>
        <taxon>Cyprinidae</taxon>
        <taxon>Acrossocheilinae</taxon>
        <taxon>Onychostoma</taxon>
    </lineage>
</organism>
<accession>A0A7J6D7B5</accession>
<keyword evidence="2" id="KW-0723">Serine/threonine-protein kinase</keyword>
<evidence type="ECO:0000256" key="6">
    <source>
        <dbReference type="ARBA" id="ARBA00022840"/>
    </source>
</evidence>
<keyword evidence="11" id="KW-1185">Reference proteome</keyword>
<dbReference type="AlphaFoldDB" id="A0A7J6D7B5"/>
<dbReference type="InterPro" id="IPR051131">
    <property type="entry name" value="NEK_Ser/Thr_kinase_NIMA"/>
</dbReference>